<dbReference type="PANTHER" id="PTHR43861">
    <property type="entry name" value="TRANS-ACONITATE 2-METHYLTRANSFERASE-RELATED"/>
    <property type="match status" value="1"/>
</dbReference>
<dbReference type="SUPFAM" id="SSF53335">
    <property type="entry name" value="S-adenosyl-L-methionine-dependent methyltransferases"/>
    <property type="match status" value="1"/>
</dbReference>
<proteinExistence type="predicted"/>
<dbReference type="EMBL" id="VCIW01000006">
    <property type="protein sequence ID" value="TLS52017.1"/>
    <property type="molecule type" value="Genomic_DNA"/>
</dbReference>
<dbReference type="Proteomes" id="UP000309676">
    <property type="component" value="Unassembled WGS sequence"/>
</dbReference>
<protein>
    <submittedName>
        <fullName evidence="2">Methyltransferase domain-containing protein</fullName>
    </submittedName>
</protein>
<dbReference type="GO" id="GO:0032259">
    <property type="term" value="P:methylation"/>
    <property type="evidence" value="ECO:0007669"/>
    <property type="project" value="UniProtKB-KW"/>
</dbReference>
<evidence type="ECO:0000313" key="3">
    <source>
        <dbReference type="Proteomes" id="UP000309676"/>
    </source>
</evidence>
<keyword evidence="2" id="KW-0808">Transferase</keyword>
<accession>A0A5R9G6K6</accession>
<dbReference type="Gene3D" id="3.40.50.150">
    <property type="entry name" value="Vaccinia Virus protein VP39"/>
    <property type="match status" value="1"/>
</dbReference>
<gene>
    <name evidence="2" type="ORF">FE782_11605</name>
</gene>
<feature type="coiled-coil region" evidence="1">
    <location>
        <begin position="378"/>
        <end position="412"/>
    </location>
</feature>
<dbReference type="GO" id="GO:0008168">
    <property type="term" value="F:methyltransferase activity"/>
    <property type="evidence" value="ECO:0007669"/>
    <property type="project" value="UniProtKB-KW"/>
</dbReference>
<dbReference type="CDD" id="cd02440">
    <property type="entry name" value="AdoMet_MTases"/>
    <property type="match status" value="1"/>
</dbReference>
<sequence>MMKRRGIMGKQVITIDKCWCGSTDLQKYNEQYVKCMSCSTLLNSPRFVSEYFEVENDNNDFYGKNYWLQHQTESFGHPDIRKRSREDLTQRCLYWLNTILKYKMPPTRSLELGCGPGTLVHLMKQCGFDATGLELSRWVVEYGKSTHGVNIIHGKIEDATIPDESQDLIIMMDVLEHFTDPVHTMTVVADKLKENGIVVIQTPRFNHFSYEELLETNDMFLKQFKDQEHLFLFTQESVERLISSVGFQYVKFYEPLFGYDMFLVASKKEPLINSDDDVITHLEGNPNSRIVLAMLDLYKKQVHTEKEAILRLESVQKLEAWLKESETDREARLVIINALEKRLLESESDREARLGIIKELEKRLQESESDRNARLSIIQELQNKLEVCEKDHQASLAKINDLQRQIAECEGDRQARLGIIQEIQERLIESEEDRAARLSIIQELEKKLVESEKDRSNRLELIHELERQLKKKNSEHK</sequence>
<keyword evidence="2" id="KW-0489">Methyltransferase</keyword>
<name>A0A5R9G6K6_9BACL</name>
<comment type="caution">
    <text evidence="2">The sequence shown here is derived from an EMBL/GenBank/DDBJ whole genome shotgun (WGS) entry which is preliminary data.</text>
</comment>
<dbReference type="Pfam" id="PF13489">
    <property type="entry name" value="Methyltransf_23"/>
    <property type="match status" value="1"/>
</dbReference>
<dbReference type="InterPro" id="IPR029063">
    <property type="entry name" value="SAM-dependent_MTases_sf"/>
</dbReference>
<dbReference type="PANTHER" id="PTHR43861:SF6">
    <property type="entry name" value="METHYLTRANSFERASE TYPE 11"/>
    <property type="match status" value="1"/>
</dbReference>
<keyword evidence="1" id="KW-0175">Coiled coil</keyword>
<keyword evidence="3" id="KW-1185">Reference proteome</keyword>
<evidence type="ECO:0000313" key="2">
    <source>
        <dbReference type="EMBL" id="TLS52017.1"/>
    </source>
</evidence>
<dbReference type="AlphaFoldDB" id="A0A5R9G6K6"/>
<organism evidence="2 3">
    <name type="scientific">Paenibacillus antri</name>
    <dbReference type="NCBI Taxonomy" id="2582848"/>
    <lineage>
        <taxon>Bacteria</taxon>
        <taxon>Bacillati</taxon>
        <taxon>Bacillota</taxon>
        <taxon>Bacilli</taxon>
        <taxon>Bacillales</taxon>
        <taxon>Paenibacillaceae</taxon>
        <taxon>Paenibacillus</taxon>
    </lineage>
</organism>
<reference evidence="2 3" key="1">
    <citation type="submission" date="2019-05" db="EMBL/GenBank/DDBJ databases">
        <authorList>
            <person name="Narsing Rao M.P."/>
            <person name="Li W.J."/>
        </authorList>
    </citation>
    <scope>NUCLEOTIDE SEQUENCE [LARGE SCALE GENOMIC DNA]</scope>
    <source>
        <strain evidence="2 3">SYSU_K30003</strain>
    </source>
</reference>
<evidence type="ECO:0000256" key="1">
    <source>
        <dbReference type="SAM" id="Coils"/>
    </source>
</evidence>